<dbReference type="CDD" id="cd20071">
    <property type="entry name" value="SET_SMYD"/>
    <property type="match status" value="1"/>
</dbReference>
<dbReference type="InterPro" id="IPR046341">
    <property type="entry name" value="SET_dom_sf"/>
</dbReference>
<dbReference type="Proteomes" id="UP001437256">
    <property type="component" value="Unassembled WGS sequence"/>
</dbReference>
<protein>
    <recommendedName>
        <fullName evidence="1">SET domain-containing protein</fullName>
    </recommendedName>
</protein>
<dbReference type="SUPFAM" id="SSF82199">
    <property type="entry name" value="SET domain"/>
    <property type="match status" value="1"/>
</dbReference>
<evidence type="ECO:0000259" key="1">
    <source>
        <dbReference type="PROSITE" id="PS50280"/>
    </source>
</evidence>
<name>A0ABR3A6I2_9AGAR</name>
<dbReference type="InterPro" id="IPR011990">
    <property type="entry name" value="TPR-like_helical_dom_sf"/>
</dbReference>
<proteinExistence type="predicted"/>
<dbReference type="PANTHER" id="PTHR47332">
    <property type="entry name" value="SET DOMAIN-CONTAINING PROTEIN 5"/>
    <property type="match status" value="1"/>
</dbReference>
<dbReference type="EMBL" id="JBBXMP010000014">
    <property type="protein sequence ID" value="KAL0069188.1"/>
    <property type="molecule type" value="Genomic_DNA"/>
</dbReference>
<comment type="caution">
    <text evidence="2">The sequence shown here is derived from an EMBL/GenBank/DDBJ whole genome shotgun (WGS) entry which is preliminary data.</text>
</comment>
<gene>
    <name evidence="2" type="ORF">AAF712_003876</name>
</gene>
<evidence type="ECO:0000313" key="3">
    <source>
        <dbReference type="Proteomes" id="UP001437256"/>
    </source>
</evidence>
<feature type="domain" description="SET" evidence="1">
    <location>
        <begin position="104"/>
        <end position="290"/>
    </location>
</feature>
<keyword evidence="3" id="KW-1185">Reference proteome</keyword>
<dbReference type="PANTHER" id="PTHR47332:SF2">
    <property type="entry name" value="SET-6"/>
    <property type="match status" value="1"/>
</dbReference>
<dbReference type="Gene3D" id="2.170.270.10">
    <property type="entry name" value="SET domain"/>
    <property type="match status" value="1"/>
</dbReference>
<organism evidence="2 3">
    <name type="scientific">Marasmius tenuissimus</name>
    <dbReference type="NCBI Taxonomy" id="585030"/>
    <lineage>
        <taxon>Eukaryota</taxon>
        <taxon>Fungi</taxon>
        <taxon>Dikarya</taxon>
        <taxon>Basidiomycota</taxon>
        <taxon>Agaricomycotina</taxon>
        <taxon>Agaricomycetes</taxon>
        <taxon>Agaricomycetidae</taxon>
        <taxon>Agaricales</taxon>
        <taxon>Marasmiineae</taxon>
        <taxon>Marasmiaceae</taxon>
        <taxon>Marasmius</taxon>
    </lineage>
</organism>
<evidence type="ECO:0000313" key="2">
    <source>
        <dbReference type="EMBL" id="KAL0069188.1"/>
    </source>
</evidence>
<dbReference type="PROSITE" id="PS50280">
    <property type="entry name" value="SET"/>
    <property type="match status" value="1"/>
</dbReference>
<dbReference type="Pfam" id="PF00856">
    <property type="entry name" value="SET"/>
    <property type="match status" value="1"/>
</dbReference>
<reference evidence="2 3" key="1">
    <citation type="submission" date="2024-05" db="EMBL/GenBank/DDBJ databases">
        <title>A draft genome resource for the thread blight pathogen Marasmius tenuissimus strain MS-2.</title>
        <authorList>
            <person name="Yulfo-Soto G.E."/>
            <person name="Baruah I.K."/>
            <person name="Amoako-Attah I."/>
            <person name="Bukari Y."/>
            <person name="Meinhardt L.W."/>
            <person name="Bailey B.A."/>
            <person name="Cohen S.P."/>
        </authorList>
    </citation>
    <scope>NUCLEOTIDE SEQUENCE [LARGE SCALE GENOMIC DNA]</scope>
    <source>
        <strain evidence="2 3">MS-2</strain>
    </source>
</reference>
<dbReference type="Gene3D" id="1.25.40.10">
    <property type="entry name" value="Tetratricopeptide repeat domain"/>
    <property type="match status" value="1"/>
</dbReference>
<dbReference type="InterPro" id="IPR053185">
    <property type="entry name" value="SET_domain_protein"/>
</dbReference>
<accession>A0ABR3A6I2</accession>
<dbReference type="InterPro" id="IPR001214">
    <property type="entry name" value="SET_dom"/>
</dbReference>
<sequence length="456" mass="50613">MDPLTYLKGNYKKIYSETSSGAAKLPKGYEASHPLQITGFHSPHTTDYGNEPPGALVCTALPAVTKQPTVSNYPDGWTQCLISPAAKRAIVNTPGFPQRIQRPPEIRHRIAPTSDRGVGVFAKVDLKAGDLIFSERPMLIATPTVPMPHPSQVPSYFTQQQVMQVGLQQAEKQLEMVFSRFLEEQKEAYMALYNSHKHDGSGPILGVMRTNSFGVLVGGEIYGSVCKDASRFNHRYLQVTSYSTAHPSPPPSPPSCCPNTGRTFNQLTFAMEIRAIRNILKGDELTNAYVDIELPHRARHQDLNPYGFQCRCASCKNPAESDARRAFYRTQIPISESSGLTLRMVVWLMAPESELSEDYVVEHSKQQLAMMEDDGLETANAYVRHLDHLVDVYCAAENLAEGVVYLSKLDVLQRAVMGGEKKSVAELMKKAKAHRRWGWKSRVLGVMKFLGGAGEV</sequence>